<accession>A0ABY9VDC3</accession>
<feature type="transmembrane region" description="Helical" evidence="1">
    <location>
        <begin position="96"/>
        <end position="118"/>
    </location>
</feature>
<keyword evidence="1" id="KW-0472">Membrane</keyword>
<proteinExistence type="predicted"/>
<gene>
    <name evidence="2" type="ORF">RH061_13470</name>
</gene>
<keyword evidence="3" id="KW-1185">Reference proteome</keyword>
<evidence type="ECO:0000313" key="3">
    <source>
        <dbReference type="Proteomes" id="UP001303324"/>
    </source>
</evidence>
<dbReference type="Pfam" id="PF11750">
    <property type="entry name" value="DUF3307"/>
    <property type="match status" value="1"/>
</dbReference>
<organism evidence="2 3">
    <name type="scientific">Mesobacillus jeotgali</name>
    <dbReference type="NCBI Taxonomy" id="129985"/>
    <lineage>
        <taxon>Bacteria</taxon>
        <taxon>Bacillati</taxon>
        <taxon>Bacillota</taxon>
        <taxon>Bacilli</taxon>
        <taxon>Bacillales</taxon>
        <taxon>Bacillaceae</taxon>
        <taxon>Mesobacillus</taxon>
    </lineage>
</organism>
<evidence type="ECO:0000313" key="2">
    <source>
        <dbReference type="EMBL" id="WNF21209.1"/>
    </source>
</evidence>
<dbReference type="Proteomes" id="UP001303324">
    <property type="component" value="Chromosome"/>
</dbReference>
<name>A0ABY9VDC3_9BACI</name>
<dbReference type="InterPro" id="IPR021737">
    <property type="entry name" value="Phage_phiKZ_Orf197"/>
</dbReference>
<keyword evidence="1" id="KW-1133">Transmembrane helix</keyword>
<keyword evidence="1" id="KW-0812">Transmembrane</keyword>
<evidence type="ECO:0000256" key="1">
    <source>
        <dbReference type="SAM" id="Phobius"/>
    </source>
</evidence>
<sequence>MLLLSLILAHLLADFYLQTDTMVQDKLKNIKKHIFHHFLMNSTVLGAGWLFFYPQDDPLMAIIWPLLFIPGSHLIIDLVKIKLVDQLTARENLNKLWFFIVDQLLHLFMLLVAMQLFFNISLVSNIDRFIRLLFEKGRDLDPSGTILVIVII</sequence>
<reference evidence="2 3" key="1">
    <citation type="submission" date="2023-09" db="EMBL/GenBank/DDBJ databases">
        <title>Microbial mechanism of fulvic acid promoting antimony reduction mineralization in rice fields.</title>
        <authorList>
            <person name="Chen G."/>
            <person name="Lan J."/>
        </authorList>
    </citation>
    <scope>NUCLEOTIDE SEQUENCE [LARGE SCALE GENOMIC DNA]</scope>
    <source>
        <strain evidence="2 3">PS1</strain>
    </source>
</reference>
<feature type="transmembrane region" description="Helical" evidence="1">
    <location>
        <begin position="59"/>
        <end position="76"/>
    </location>
</feature>
<feature type="transmembrane region" description="Helical" evidence="1">
    <location>
        <begin position="33"/>
        <end position="52"/>
    </location>
</feature>
<dbReference type="RefSeq" id="WP_311070864.1">
    <property type="nucleotide sequence ID" value="NZ_CP134494.1"/>
</dbReference>
<dbReference type="EMBL" id="CP134494">
    <property type="protein sequence ID" value="WNF21209.1"/>
    <property type="molecule type" value="Genomic_DNA"/>
</dbReference>
<protein>
    <submittedName>
        <fullName evidence="2">DUF3307 domain-containing protein</fullName>
    </submittedName>
</protein>